<accession>A0A5B2WW34</accession>
<dbReference type="OrthoDB" id="9773549at2"/>
<gene>
    <name evidence="2" type="ORF">F0L68_27515</name>
</gene>
<name>A0A5B2WW34_9PSEU</name>
<dbReference type="InterPro" id="IPR029058">
    <property type="entry name" value="AB_hydrolase_fold"/>
</dbReference>
<sequence length="223" mass="24343">MTTFVLVPGMLHGGWWFEPLADQLREHGHDAYPVTLTGLGDHADPAGASANLDTHIQDVVDVLESEQLTDVVLVGHSYGGMPITGAADRVPARVAGLVYVDAFVPEDGDSVWTLANDLWRQRYIAGSGATGLAVEPMNPALDPRTRPHPLASLVQRIRLTGAKDLVSRKDYLYLTEFEGTPFTPFHDRLREDPEWTVHTVASGHDVVRDAPDELLKILLAVAP</sequence>
<feature type="domain" description="AB hydrolase-1" evidence="1">
    <location>
        <begin position="5"/>
        <end position="215"/>
    </location>
</feature>
<proteinExistence type="predicted"/>
<dbReference type="InterPro" id="IPR000073">
    <property type="entry name" value="AB_hydrolase_1"/>
</dbReference>
<evidence type="ECO:0000259" key="1">
    <source>
        <dbReference type="Pfam" id="PF12697"/>
    </source>
</evidence>
<dbReference type="Gene3D" id="3.40.50.1820">
    <property type="entry name" value="alpha/beta hydrolase"/>
    <property type="match status" value="1"/>
</dbReference>
<keyword evidence="3" id="KW-1185">Reference proteome</keyword>
<protein>
    <submittedName>
        <fullName evidence="2">Alpha/beta hydrolase</fullName>
    </submittedName>
</protein>
<evidence type="ECO:0000313" key="2">
    <source>
        <dbReference type="EMBL" id="KAA2255941.1"/>
    </source>
</evidence>
<organism evidence="2 3">
    <name type="scientific">Solihabitans fulvus</name>
    <dbReference type="NCBI Taxonomy" id="1892852"/>
    <lineage>
        <taxon>Bacteria</taxon>
        <taxon>Bacillati</taxon>
        <taxon>Actinomycetota</taxon>
        <taxon>Actinomycetes</taxon>
        <taxon>Pseudonocardiales</taxon>
        <taxon>Pseudonocardiaceae</taxon>
        <taxon>Solihabitans</taxon>
    </lineage>
</organism>
<dbReference type="RefSeq" id="WP_149852727.1">
    <property type="nucleotide sequence ID" value="NZ_VUOB01000054.1"/>
</dbReference>
<dbReference type="EMBL" id="VUOB01000054">
    <property type="protein sequence ID" value="KAA2255941.1"/>
    <property type="molecule type" value="Genomic_DNA"/>
</dbReference>
<dbReference type="Proteomes" id="UP000323454">
    <property type="component" value="Unassembled WGS sequence"/>
</dbReference>
<dbReference type="Pfam" id="PF12697">
    <property type="entry name" value="Abhydrolase_6"/>
    <property type="match status" value="1"/>
</dbReference>
<dbReference type="GO" id="GO:0016787">
    <property type="term" value="F:hydrolase activity"/>
    <property type="evidence" value="ECO:0007669"/>
    <property type="project" value="UniProtKB-KW"/>
</dbReference>
<dbReference type="AlphaFoldDB" id="A0A5B2WW34"/>
<dbReference type="InterPro" id="IPR052897">
    <property type="entry name" value="Sec-Metab_Biosynth_Hydrolase"/>
</dbReference>
<comment type="caution">
    <text evidence="2">The sequence shown here is derived from an EMBL/GenBank/DDBJ whole genome shotgun (WGS) entry which is preliminary data.</text>
</comment>
<evidence type="ECO:0000313" key="3">
    <source>
        <dbReference type="Proteomes" id="UP000323454"/>
    </source>
</evidence>
<keyword evidence="2" id="KW-0378">Hydrolase</keyword>
<dbReference type="PANTHER" id="PTHR37017">
    <property type="entry name" value="AB HYDROLASE-1 DOMAIN-CONTAINING PROTEIN-RELATED"/>
    <property type="match status" value="1"/>
</dbReference>
<dbReference type="PANTHER" id="PTHR37017:SF11">
    <property type="entry name" value="ESTERASE_LIPASE_THIOESTERASE DOMAIN-CONTAINING PROTEIN"/>
    <property type="match status" value="1"/>
</dbReference>
<dbReference type="SUPFAM" id="SSF53474">
    <property type="entry name" value="alpha/beta-Hydrolases"/>
    <property type="match status" value="1"/>
</dbReference>
<reference evidence="2 3" key="1">
    <citation type="submission" date="2019-09" db="EMBL/GenBank/DDBJ databases">
        <title>Goodfellowia gen. nov., a new genus of the Pseudonocardineae related to Actinoalloteichus, containing Goodfellowia coeruleoviolacea gen. nov., comb. nov. gen. nov., comb. nov.</title>
        <authorList>
            <person name="Labeda D."/>
        </authorList>
    </citation>
    <scope>NUCLEOTIDE SEQUENCE [LARGE SCALE GENOMIC DNA]</scope>
    <source>
        <strain evidence="2 3">AN110305</strain>
    </source>
</reference>
<reference evidence="2 3" key="2">
    <citation type="submission" date="2019-09" db="EMBL/GenBank/DDBJ databases">
        <authorList>
            <person name="Jin C."/>
        </authorList>
    </citation>
    <scope>NUCLEOTIDE SEQUENCE [LARGE SCALE GENOMIC DNA]</scope>
    <source>
        <strain evidence="2 3">AN110305</strain>
    </source>
</reference>